<reference evidence="2 3" key="1">
    <citation type="journal article" date="2018" name="BMC Genomics">
        <title>Comparative genome analyses reveal sequence features reflecting distinct modes of host-adaptation between dicot and monocot powdery mildew.</title>
        <authorList>
            <person name="Wu Y."/>
            <person name="Ma X."/>
            <person name="Pan Z."/>
            <person name="Kale S.D."/>
            <person name="Song Y."/>
            <person name="King H."/>
            <person name="Zhang Q."/>
            <person name="Presley C."/>
            <person name="Deng X."/>
            <person name="Wei C.I."/>
            <person name="Xiao S."/>
        </authorList>
    </citation>
    <scope>NUCLEOTIDE SEQUENCE [LARGE SCALE GENOMIC DNA]</scope>
    <source>
        <strain evidence="2">UMSG1</strain>
    </source>
</reference>
<feature type="region of interest" description="Disordered" evidence="1">
    <location>
        <begin position="114"/>
        <end position="171"/>
    </location>
</feature>
<evidence type="ECO:0000256" key="1">
    <source>
        <dbReference type="SAM" id="MobiDB-lite"/>
    </source>
</evidence>
<proteinExistence type="predicted"/>
<dbReference type="Proteomes" id="UP000285326">
    <property type="component" value="Unassembled WGS sequence"/>
</dbReference>
<feature type="non-terminal residue" evidence="2">
    <location>
        <position position="1"/>
    </location>
</feature>
<feature type="compositionally biased region" description="Basic and acidic residues" evidence="1">
    <location>
        <begin position="149"/>
        <end position="171"/>
    </location>
</feature>
<name>A0A420IZ80_9PEZI</name>
<feature type="region of interest" description="Disordered" evidence="1">
    <location>
        <begin position="70"/>
        <end position="102"/>
    </location>
</feature>
<feature type="compositionally biased region" description="Polar residues" evidence="1">
    <location>
        <begin position="75"/>
        <end position="102"/>
    </location>
</feature>
<organism evidence="2 3">
    <name type="scientific">Golovinomyces cichoracearum</name>
    <dbReference type="NCBI Taxonomy" id="62708"/>
    <lineage>
        <taxon>Eukaryota</taxon>
        <taxon>Fungi</taxon>
        <taxon>Dikarya</taxon>
        <taxon>Ascomycota</taxon>
        <taxon>Pezizomycotina</taxon>
        <taxon>Leotiomycetes</taxon>
        <taxon>Erysiphales</taxon>
        <taxon>Erysiphaceae</taxon>
        <taxon>Golovinomyces</taxon>
    </lineage>
</organism>
<evidence type="ECO:0000313" key="3">
    <source>
        <dbReference type="Proteomes" id="UP000285326"/>
    </source>
</evidence>
<comment type="caution">
    <text evidence="2">The sequence shown here is derived from an EMBL/GenBank/DDBJ whole genome shotgun (WGS) entry which is preliminary data.</text>
</comment>
<sequence length="171" mass="19369">VKARHDNKFIIIIDSTLVNFKEDIGKEEAQAIKVYLRQAISKFTAFDYTPTLPPIPSYTRPKNLPIRPREAVTPVATSSQTQSQKHLATKKPPTNNQIYQKSWATMVRDGRKGVRTIPSISPKPHDTEISAQSISQKEQSGFNSQKNRASGEKKSSNTDKRLFLRLPQEHE</sequence>
<dbReference type="EMBL" id="MCBS01019939">
    <property type="protein sequence ID" value="RKF79828.1"/>
    <property type="molecule type" value="Genomic_DNA"/>
</dbReference>
<protein>
    <submittedName>
        <fullName evidence="2">Putative eka-like protein</fullName>
    </submittedName>
</protein>
<evidence type="ECO:0000313" key="2">
    <source>
        <dbReference type="EMBL" id="RKF79828.1"/>
    </source>
</evidence>
<feature type="compositionally biased region" description="Polar residues" evidence="1">
    <location>
        <begin position="129"/>
        <end position="148"/>
    </location>
</feature>
<accession>A0A420IZ80</accession>
<gene>
    <name evidence="2" type="ORF">GcM1_199030</name>
</gene>
<dbReference type="AlphaFoldDB" id="A0A420IZ80"/>